<name>A0AA38LQ18_9TREE</name>
<organism evidence="1 2">
    <name type="scientific">Dioszegia hungarica</name>
    <dbReference type="NCBI Taxonomy" id="4972"/>
    <lineage>
        <taxon>Eukaryota</taxon>
        <taxon>Fungi</taxon>
        <taxon>Dikarya</taxon>
        <taxon>Basidiomycota</taxon>
        <taxon>Agaricomycotina</taxon>
        <taxon>Tremellomycetes</taxon>
        <taxon>Tremellales</taxon>
        <taxon>Bulleribasidiaceae</taxon>
        <taxon>Dioszegia</taxon>
    </lineage>
</organism>
<gene>
    <name evidence="1" type="ORF">MKK02DRAFT_41082</name>
</gene>
<dbReference type="RefSeq" id="XP_052942549.1">
    <property type="nucleotide sequence ID" value="XM_053091423.1"/>
</dbReference>
<dbReference type="AlphaFoldDB" id="A0AA38LQ18"/>
<evidence type="ECO:0000313" key="2">
    <source>
        <dbReference type="Proteomes" id="UP001164286"/>
    </source>
</evidence>
<comment type="caution">
    <text evidence="1">The sequence shown here is derived from an EMBL/GenBank/DDBJ whole genome shotgun (WGS) entry which is preliminary data.</text>
</comment>
<dbReference type="GeneID" id="77730628"/>
<dbReference type="EMBL" id="JAKWFO010000014">
    <property type="protein sequence ID" value="KAI9632772.1"/>
    <property type="molecule type" value="Genomic_DNA"/>
</dbReference>
<dbReference type="Proteomes" id="UP001164286">
    <property type="component" value="Unassembled WGS sequence"/>
</dbReference>
<protein>
    <submittedName>
        <fullName evidence="1">Uncharacterized protein</fullName>
    </submittedName>
</protein>
<accession>A0AA38LQ18</accession>
<keyword evidence="2" id="KW-1185">Reference proteome</keyword>
<evidence type="ECO:0000313" key="1">
    <source>
        <dbReference type="EMBL" id="KAI9632772.1"/>
    </source>
</evidence>
<reference evidence="1" key="1">
    <citation type="journal article" date="2022" name="G3 (Bethesda)">
        <title>High quality genome of the basidiomycete yeast Dioszegia hungarica PDD-24b-2 isolated from cloud water.</title>
        <authorList>
            <person name="Jarrige D."/>
            <person name="Haridas S."/>
            <person name="Bleykasten-Grosshans C."/>
            <person name="Joly M."/>
            <person name="Nadalig T."/>
            <person name="Sancelme M."/>
            <person name="Vuilleumier S."/>
            <person name="Grigoriev I.V."/>
            <person name="Amato P."/>
            <person name="Bringel F."/>
        </authorList>
    </citation>
    <scope>NUCLEOTIDE SEQUENCE</scope>
    <source>
        <strain evidence="1">PDD-24b-2</strain>
    </source>
</reference>
<proteinExistence type="predicted"/>
<sequence length="284" mass="31702">MTSKAASRPGETYELIGQDLGWNTRGRAGVSITFQDGDFQIQPFAHLGFETQSEQKQDELLASTLSGLLGSTRPIRQRLRLKDFQSQSGSPEHTEMGIPHPLLEKWGSSLVESRGAFKKWADTHCQAGWPALMTNDSRIACQDIVSAVNQSYRGALGELYSESMDEVRRKQDELDGVLFDEPVDEFPRIMLLKAVRGLMKRQIHSDYLPFFLKISPSAWSAESLETGNTARGDLVRDRQIVQNWLDTWPGLFTRHVIGRSPQDFQTIVEAVNATQTASSGDSTA</sequence>